<feature type="compositionally biased region" description="Polar residues" evidence="10">
    <location>
        <begin position="694"/>
        <end position="703"/>
    </location>
</feature>
<sequence length="1815" mass="188373">MFGQPAASPFGAAPASTPFGAAPTPAFGSPAPAPAFGAAPASTPFGAAPASGGFGAPAPAFGSPAPAPAFGAAPASTPFGAAPSTGFGAAAPAPAFGASTGGFGAAPATSAFGSSTTSTPFGAPAPAPSGGLFGAPAPAPATGGLFGAPAPAPTGGLFGAPAPAPSGGLFGAPAPAPSGGLFGAPAPSTFGGGGGFGSPAAAQGGGTKLTPFQPTRKQDGTSSIQFQSITAMPQYQNKSFEELRVEDYMAGNKGSQGQAPATGGFGAPAAGGFGSPAPAPGGFGGFGSPAPAPAPFGATTSGFGAAPAPATGGLFGSTPAPAPAFGGFGATSPAPAPTGGLFGAPAPAPTGGLFGGAAPAPATGGLFGSTPAPAPATGGLFGSTPAPAPAFGGFGASPAPAPATGGLFGAPAPAPATGGLFGSTPAPAPATGGLFGAPAPAPATGGLFGAPAPAPATGGLFGSTPAPAAGGGLFGSTPAPAPATGGLFGSTPAPAAGGGLFGSTPAPAAGGGFFGSTPAPATGGFFGSTPAPAAGGGLFGSTPAPAAGGGFFGSAPAPATGGLFGSTPAPATTIAPATQQPAGTTILVPPAAETILAQQMAAIENQNKELAVLEAWRGGNTKSPNKMNGVNGKGSIIPTSVFQRDAQAIRYRGLAGGTSNGVNQINGSTSTMLSAYQAAPRSAAKIRPRGFTPAKTTIGSASRSARGMLSPTSFLGSATKQLVIKPDALTPKPKTRLILSDEEVSEKQINGGTNSASNDTPNDLIKGRNISKNNNRDDTPASKSNRELPFESPKPGFVSPAVSSRATPASKPSSPPLSAQKTPNDQSYDFYKSVIGSPAPVTNENDSAKKISSVEDVSDLIPKLTKEGYVMKPSAEELSQMSAADLAAVPNFVIERIGYGSVAWDGAVDVRGIDLDSVVSIEKKAVEVYHQEEESGNKPPVGTKLNRPAIITLHEVYPKSGSNATEAEKIKFEKKIEKNTSAMGASLVLYDVEFGIWKLHVEHFSRYALDDDSDDDDEVEVIETIPPATEVAEYSEDFESGVRGGRTQDISWGHQLGVAAGGLTRFQAPDEDEDDGMDVETNLVLASKIDEPKDAAYQKLIEIDEQMQLEYDVREESKSMYMDEGHNDESFDLRENETFPPVTISKSKFSISAKIAQRCNVTRPTSAANDFGMRMGRSFGVCWAPDGSFLRPSHSAISGRMSNTTLEKSKPVVSTVSILEKLLSTHLKHKHCIDDSSNCPTFILRVDNDIVLEDFVAAAKMHHSDFFGEVSQAFELISILFGQLENDDPFTSRRRREMAFENWLRGVCAASMEKDIQKACAVGDYYGAIFIALSCGNEKKAAEIARSRGFHMLALFLANGDAVDKNSLQEQMQQWNDNGSIAYIPDNLLRIYCILVNDLELENALFAKKGQLPWQRRLMMTFQAQKMHCNASAIVSTITQYEEDFTSDVAPRPLLENGSTSVLFRILKAYKSSESDEKLESLLQVVSPNGHSTCSVENSMTFHLSSIISPLGFCLELSEEEEASILDSFASQLEQDGYWKWAVYVSLCRLRSNRDYSSVVLHKMKTKAQEIIYRNYVEENNHQMKNERHFLETDLNIPTIWFEKALCLVAVKKRDANSLIRHSSPLDGLKIYEEALLPDICFDLSRNNCEGVSTFLTELGVETNKSSGLSEVILDYLDLKIKIDTFMKSSTERSNMQEIFEELLKKADFINKGLLELSKKTSPPETLPGYSNVTKSTIIVEIMNSISRLVSKLHSYIKGETKKVGVNGTLSHFGLSFCNKDFNFNQMDSRMALREKFPFTKNTIADEAVYRPRKI</sequence>
<dbReference type="InterPro" id="IPR021967">
    <property type="entry name" value="Nup98_C"/>
</dbReference>
<dbReference type="Gene3D" id="3.30.1610.10">
    <property type="entry name" value="Peptidase S59, nucleoporin"/>
    <property type="match status" value="1"/>
</dbReference>
<keyword evidence="13" id="KW-1185">Reference proteome</keyword>
<dbReference type="Proteomes" id="UP001054902">
    <property type="component" value="Unassembled WGS sequence"/>
</dbReference>
<feature type="domain" description="Peptidase S59" evidence="11">
    <location>
        <begin position="866"/>
        <end position="1004"/>
    </location>
</feature>
<feature type="region of interest" description="Disordered" evidence="10">
    <location>
        <begin position="111"/>
        <end position="136"/>
    </location>
</feature>
<accession>A0AAD3H2N7</accession>
<keyword evidence="5" id="KW-0509">mRNA transport</keyword>
<feature type="region of interest" description="Disordered" evidence="10">
    <location>
        <begin position="734"/>
        <end position="825"/>
    </location>
</feature>
<dbReference type="InterPro" id="IPR007230">
    <property type="entry name" value="Nup98_auto-Pept-S59_dom"/>
</dbReference>
<evidence type="ECO:0000313" key="12">
    <source>
        <dbReference type="EMBL" id="GFH48140.1"/>
    </source>
</evidence>
<dbReference type="GO" id="GO:0000973">
    <property type="term" value="P:post-transcriptional tethering of RNA polymerase II gene DNA at nuclear periphery"/>
    <property type="evidence" value="ECO:0007669"/>
    <property type="project" value="TreeGrafter"/>
</dbReference>
<evidence type="ECO:0000256" key="1">
    <source>
        <dbReference type="ARBA" id="ARBA00004567"/>
    </source>
</evidence>
<dbReference type="PANTHER" id="PTHR23198:SF6">
    <property type="entry name" value="NUCLEAR PORE COMPLEX PROTEIN NUP98-NUP96"/>
    <property type="match status" value="1"/>
</dbReference>
<name>A0AAD3H2N7_9STRA</name>
<dbReference type="InterPro" id="IPR036903">
    <property type="entry name" value="Nup98_auto-Pept-S59_dom_sf"/>
</dbReference>
<protein>
    <recommendedName>
        <fullName evidence="11">Peptidase S59 domain-containing protein</fullName>
    </recommendedName>
</protein>
<keyword evidence="8" id="KW-0906">Nuclear pore complex</keyword>
<proteinExistence type="inferred from homology"/>
<feature type="region of interest" description="Disordered" evidence="10">
    <location>
        <begin position="418"/>
        <end position="437"/>
    </location>
</feature>
<keyword evidence="7" id="KW-0811">Translocation</keyword>
<feature type="region of interest" description="Disordered" evidence="10">
    <location>
        <begin position="251"/>
        <end position="273"/>
    </location>
</feature>
<comment type="subcellular location">
    <subcellularLocation>
        <location evidence="1">Nucleus</location>
        <location evidence="1">Nuclear pore complex</location>
    </subcellularLocation>
</comment>
<evidence type="ECO:0000256" key="7">
    <source>
        <dbReference type="ARBA" id="ARBA00023010"/>
    </source>
</evidence>
<evidence type="ECO:0000256" key="2">
    <source>
        <dbReference type="ARBA" id="ARBA00008926"/>
    </source>
</evidence>
<feature type="compositionally biased region" description="Low complexity" evidence="10">
    <location>
        <begin position="803"/>
        <end position="819"/>
    </location>
</feature>
<dbReference type="GO" id="GO:0006606">
    <property type="term" value="P:protein import into nucleus"/>
    <property type="evidence" value="ECO:0007669"/>
    <property type="project" value="TreeGrafter"/>
</dbReference>
<dbReference type="Pfam" id="PF04096">
    <property type="entry name" value="Nucleoporin2"/>
    <property type="match status" value="1"/>
</dbReference>
<feature type="compositionally biased region" description="Gly residues" evidence="10">
    <location>
        <begin position="190"/>
        <end position="207"/>
    </location>
</feature>
<organism evidence="12 13">
    <name type="scientific">Chaetoceros tenuissimus</name>
    <dbReference type="NCBI Taxonomy" id="426638"/>
    <lineage>
        <taxon>Eukaryota</taxon>
        <taxon>Sar</taxon>
        <taxon>Stramenopiles</taxon>
        <taxon>Ochrophyta</taxon>
        <taxon>Bacillariophyta</taxon>
        <taxon>Coscinodiscophyceae</taxon>
        <taxon>Chaetocerotophycidae</taxon>
        <taxon>Chaetocerotales</taxon>
        <taxon>Chaetocerotaceae</taxon>
        <taxon>Chaetoceros</taxon>
    </lineage>
</organism>
<evidence type="ECO:0000256" key="6">
    <source>
        <dbReference type="ARBA" id="ARBA00022927"/>
    </source>
</evidence>
<reference evidence="12 13" key="1">
    <citation type="journal article" date="2021" name="Sci. Rep.">
        <title>The genome of the diatom Chaetoceros tenuissimus carries an ancient integrated fragment of an extant virus.</title>
        <authorList>
            <person name="Hongo Y."/>
            <person name="Kimura K."/>
            <person name="Takaki Y."/>
            <person name="Yoshida Y."/>
            <person name="Baba S."/>
            <person name="Kobayashi G."/>
            <person name="Nagasaki K."/>
            <person name="Hano T."/>
            <person name="Tomaru Y."/>
        </authorList>
    </citation>
    <scope>NUCLEOTIDE SEQUENCE [LARGE SCALE GENOMIC DNA]</scope>
    <source>
        <strain evidence="12 13">NIES-3715</strain>
    </source>
</reference>
<dbReference type="SUPFAM" id="SSF82215">
    <property type="entry name" value="C-terminal autoproteolytic domain of nucleoporin nup98"/>
    <property type="match status" value="1"/>
</dbReference>
<dbReference type="GO" id="GO:0006405">
    <property type="term" value="P:RNA export from nucleus"/>
    <property type="evidence" value="ECO:0007669"/>
    <property type="project" value="TreeGrafter"/>
</dbReference>
<feature type="region of interest" description="Disordered" evidence="10">
    <location>
        <begin position="185"/>
        <end position="222"/>
    </location>
</feature>
<dbReference type="GO" id="GO:0051028">
    <property type="term" value="P:mRNA transport"/>
    <property type="evidence" value="ECO:0007669"/>
    <property type="project" value="UniProtKB-KW"/>
</dbReference>
<keyword evidence="4" id="KW-0068">Autocatalytic cleavage</keyword>
<dbReference type="Gene3D" id="1.10.10.2360">
    <property type="match status" value="1"/>
</dbReference>
<dbReference type="GO" id="GO:0044614">
    <property type="term" value="C:nuclear pore cytoplasmic filaments"/>
    <property type="evidence" value="ECO:0007669"/>
    <property type="project" value="TreeGrafter"/>
</dbReference>
<evidence type="ECO:0000313" key="13">
    <source>
        <dbReference type="Proteomes" id="UP001054902"/>
    </source>
</evidence>
<dbReference type="PROSITE" id="PS51434">
    <property type="entry name" value="NUP_C"/>
    <property type="match status" value="1"/>
</dbReference>
<keyword evidence="6" id="KW-0653">Protein transport</keyword>
<dbReference type="PANTHER" id="PTHR23198">
    <property type="entry name" value="NUCLEOPORIN"/>
    <property type="match status" value="1"/>
</dbReference>
<dbReference type="GO" id="GO:0034398">
    <property type="term" value="P:telomere tethering at nuclear periphery"/>
    <property type="evidence" value="ECO:0007669"/>
    <property type="project" value="TreeGrafter"/>
</dbReference>
<dbReference type="GO" id="GO:0017056">
    <property type="term" value="F:structural constituent of nuclear pore"/>
    <property type="evidence" value="ECO:0007669"/>
    <property type="project" value="InterPro"/>
</dbReference>
<dbReference type="GO" id="GO:0003723">
    <property type="term" value="F:RNA binding"/>
    <property type="evidence" value="ECO:0007669"/>
    <property type="project" value="TreeGrafter"/>
</dbReference>
<evidence type="ECO:0000256" key="4">
    <source>
        <dbReference type="ARBA" id="ARBA00022813"/>
    </source>
</evidence>
<feature type="compositionally biased region" description="Basic and acidic residues" evidence="10">
    <location>
        <begin position="774"/>
        <end position="789"/>
    </location>
</feature>
<feature type="compositionally biased region" description="Polar residues" evidence="10">
    <location>
        <begin position="210"/>
        <end position="222"/>
    </location>
</feature>
<comment type="caution">
    <text evidence="12">The sequence shown here is derived from an EMBL/GenBank/DDBJ whole genome shotgun (WGS) entry which is preliminary data.</text>
</comment>
<dbReference type="InterPro" id="IPR037665">
    <property type="entry name" value="Nucleoporin_S59-like"/>
</dbReference>
<comment type="similarity">
    <text evidence="2">Belongs to the nucleoporin GLFG family.</text>
</comment>
<dbReference type="GO" id="GO:0008139">
    <property type="term" value="F:nuclear localization sequence binding"/>
    <property type="evidence" value="ECO:0007669"/>
    <property type="project" value="TreeGrafter"/>
</dbReference>
<keyword evidence="9" id="KW-0539">Nucleus</keyword>
<gene>
    <name evidence="12" type="ORF">CTEN210_04617</name>
</gene>
<evidence type="ECO:0000256" key="9">
    <source>
        <dbReference type="ARBA" id="ARBA00023242"/>
    </source>
</evidence>
<dbReference type="Pfam" id="PF13634">
    <property type="entry name" value="Nucleoporin_FG"/>
    <property type="match status" value="3"/>
</dbReference>
<evidence type="ECO:0000256" key="5">
    <source>
        <dbReference type="ARBA" id="ARBA00022816"/>
    </source>
</evidence>
<evidence type="ECO:0000256" key="3">
    <source>
        <dbReference type="ARBA" id="ARBA00022448"/>
    </source>
</evidence>
<dbReference type="Gene3D" id="1.25.40.690">
    <property type="match status" value="1"/>
</dbReference>
<feature type="region of interest" description="Disordered" evidence="10">
    <location>
        <begin position="1"/>
        <end position="42"/>
    </location>
</feature>
<evidence type="ECO:0000259" key="11">
    <source>
        <dbReference type="PROSITE" id="PS51434"/>
    </source>
</evidence>
<feature type="region of interest" description="Disordered" evidence="10">
    <location>
        <begin position="691"/>
        <end position="712"/>
    </location>
</feature>
<dbReference type="FunFam" id="1.10.10.2360:FF:000001">
    <property type="entry name" value="Nuclear pore complex protein Nup98-Nup96"/>
    <property type="match status" value="1"/>
</dbReference>
<feature type="compositionally biased region" description="Gly residues" evidence="10">
    <location>
        <begin position="263"/>
        <end position="273"/>
    </location>
</feature>
<evidence type="ECO:0000256" key="10">
    <source>
        <dbReference type="SAM" id="MobiDB-lite"/>
    </source>
</evidence>
<keyword evidence="3" id="KW-0813">Transport</keyword>
<feature type="compositionally biased region" description="Polar residues" evidence="10">
    <location>
        <begin position="747"/>
        <end position="761"/>
    </location>
</feature>
<dbReference type="Pfam" id="PF12110">
    <property type="entry name" value="Nup96"/>
    <property type="match status" value="1"/>
</dbReference>
<evidence type="ECO:0000256" key="8">
    <source>
        <dbReference type="ARBA" id="ARBA00023132"/>
    </source>
</evidence>
<dbReference type="InterPro" id="IPR025574">
    <property type="entry name" value="Nucleoporin_FG_rpt"/>
</dbReference>
<dbReference type="Pfam" id="PF21240">
    <property type="entry name" value="Nup98_GLEBS"/>
    <property type="match status" value="1"/>
</dbReference>
<dbReference type="EMBL" id="BLLK01000027">
    <property type="protein sequence ID" value="GFH48140.1"/>
    <property type="molecule type" value="Genomic_DNA"/>
</dbReference>